<accession>B8BYC8</accession>
<dbReference type="CDD" id="cd05015">
    <property type="entry name" value="SIS_PGI_1"/>
    <property type="match status" value="1"/>
</dbReference>
<dbReference type="HOGENOM" id="CLU_017947_4_0_1"/>
<dbReference type="SUPFAM" id="SSF53697">
    <property type="entry name" value="SIS domain"/>
    <property type="match status" value="1"/>
</dbReference>
<keyword evidence="6" id="KW-1185">Reference proteome</keyword>
<dbReference type="CDD" id="cd05016">
    <property type="entry name" value="SIS_PGI_2"/>
    <property type="match status" value="1"/>
</dbReference>
<dbReference type="InterPro" id="IPR046348">
    <property type="entry name" value="SIS_dom_sf"/>
</dbReference>
<dbReference type="AlphaFoldDB" id="B8BYC8"/>
<dbReference type="HAMAP" id="MF_00473">
    <property type="entry name" value="G6P_isomerase"/>
    <property type="match status" value="1"/>
</dbReference>
<dbReference type="GO" id="GO:0051156">
    <property type="term" value="P:glucose 6-phosphate metabolic process"/>
    <property type="evidence" value="ECO:0000318"/>
    <property type="project" value="GO_Central"/>
</dbReference>
<dbReference type="Pfam" id="PF00342">
    <property type="entry name" value="PGI"/>
    <property type="match status" value="1"/>
</dbReference>
<reference evidence="5 6" key="2">
    <citation type="journal article" date="2008" name="Nature">
        <title>The Phaeodactylum genome reveals the evolutionary history of diatom genomes.</title>
        <authorList>
            <person name="Bowler C."/>
            <person name="Allen A.E."/>
            <person name="Badger J.H."/>
            <person name="Grimwood J."/>
            <person name="Jabbari K."/>
            <person name="Kuo A."/>
            <person name="Maheswari U."/>
            <person name="Martens C."/>
            <person name="Maumus F."/>
            <person name="Otillar R.P."/>
            <person name="Rayko E."/>
            <person name="Salamov A."/>
            <person name="Vandepoele K."/>
            <person name="Beszteri B."/>
            <person name="Gruber A."/>
            <person name="Heijde M."/>
            <person name="Katinka M."/>
            <person name="Mock T."/>
            <person name="Valentin K."/>
            <person name="Verret F."/>
            <person name="Berges J.A."/>
            <person name="Brownlee C."/>
            <person name="Cadoret J.P."/>
            <person name="Chiovitti A."/>
            <person name="Choi C.J."/>
            <person name="Coesel S."/>
            <person name="De Martino A."/>
            <person name="Detter J.C."/>
            <person name="Durkin C."/>
            <person name="Falciatore A."/>
            <person name="Fournet J."/>
            <person name="Haruta M."/>
            <person name="Huysman M.J."/>
            <person name="Jenkins B.D."/>
            <person name="Jiroutova K."/>
            <person name="Jorgensen R.E."/>
            <person name="Joubert Y."/>
            <person name="Kaplan A."/>
            <person name="Kroger N."/>
            <person name="Kroth P.G."/>
            <person name="La Roche J."/>
            <person name="Lindquist E."/>
            <person name="Lommer M."/>
            <person name="Martin-Jezequel V."/>
            <person name="Lopez P.J."/>
            <person name="Lucas S."/>
            <person name="Mangogna M."/>
            <person name="McGinnis K."/>
            <person name="Medlin L.K."/>
            <person name="Montsant A."/>
            <person name="Oudot-Le Secq M.P."/>
            <person name="Napoli C."/>
            <person name="Obornik M."/>
            <person name="Parker M.S."/>
            <person name="Petit J.L."/>
            <person name="Porcel B.M."/>
            <person name="Poulsen N."/>
            <person name="Robison M."/>
            <person name="Rychlewski L."/>
            <person name="Rynearson T.A."/>
            <person name="Schmutz J."/>
            <person name="Shapiro H."/>
            <person name="Siaut M."/>
            <person name="Stanley M."/>
            <person name="Sussman M.R."/>
            <person name="Taylor A.R."/>
            <person name="Vardi A."/>
            <person name="von Dassow P."/>
            <person name="Vyverman W."/>
            <person name="Willis A."/>
            <person name="Wyrwicz L.S."/>
            <person name="Rokhsar D.S."/>
            <person name="Weissenbach J."/>
            <person name="Armbrust E.V."/>
            <person name="Green B.R."/>
            <person name="Van de Peer Y."/>
            <person name="Grigoriev I.V."/>
        </authorList>
    </citation>
    <scope>NUCLEOTIDE SEQUENCE [LARGE SCALE GENOMIC DNA]</scope>
    <source>
        <strain evidence="5 6">CCMP1335</strain>
    </source>
</reference>
<evidence type="ECO:0000256" key="3">
    <source>
        <dbReference type="ARBA" id="ARBA00023235"/>
    </source>
</evidence>
<dbReference type="OMA" id="NSARCAG"/>
<dbReference type="GeneID" id="7451286"/>
<comment type="pathway">
    <text evidence="4">Carbohydrate degradation; glycolysis; D-glyceraldehyde 3-phosphate and glycerone phosphate from D-glucose: step 2/4.</text>
</comment>
<dbReference type="InterPro" id="IPR023096">
    <property type="entry name" value="G6P_Isomerase_C"/>
</dbReference>
<evidence type="ECO:0000256" key="2">
    <source>
        <dbReference type="ARBA" id="ARBA00023152"/>
    </source>
</evidence>
<dbReference type="UniPathway" id="UPA00109">
    <property type="reaction ID" value="UER00181"/>
</dbReference>
<dbReference type="EMBL" id="CM000640">
    <property type="protein sequence ID" value="EED93866.1"/>
    <property type="molecule type" value="Genomic_DNA"/>
</dbReference>
<dbReference type="GO" id="GO:0006096">
    <property type="term" value="P:glycolytic process"/>
    <property type="evidence" value="ECO:0000318"/>
    <property type="project" value="GO_Central"/>
</dbReference>
<dbReference type="EC" id="5.3.1.9" evidence="4"/>
<sequence length="649" mass="71805">MVFQGSFNSRNITPPRMKCTDVPQFTALQMAASAFRNDDKLHLKHLLADAFRCQGLMAVHTTSNDFEMGFREGNGRSALGGGGGGLDDVSAVAAGRTSGSRQRRIILDYSRQHVTGETMELLFDLADRMGLTERIHDMRSGYNVNFTEGRAVMHHVLRLPKGYDFKARHPQGDEILGQVHSALDRVETFSEDVREGRIRGCTGKKFKNIVCIGIGGAHSGPEAIYEALRGDADASKAAEGRGAKLLFIANIDPVDFDLCTRELNPDETLFIVNSKSFETAETTQNARTARRWLVRNICAKSENGNSGEGLSEADVVSRHFCAVTEAHAEAIKFGIDEQRIFPIWDWTGGRFSVWSAAGMLPLSLHYSFVVMRRFLEGAHDIDEHFFDSPLGGNIPILLGLIGVWNSTFMGYHTRALLPYSHALRRFPSLVQKFDSESNGKRVTAAGIPLQFPAGEINFGESGTNGQHSFYQMLHQGRPVPSDFIGFMESQSSVDEEYISNQGGNAFDGWNDKLEVSRHDELMSNFFAQPDALAYGKTLSDLIQEEVPEELRQHKVCPGNRPSSAILMTKLDAFALGQLLAIYEHRTVVQGFVWGINSFDQYGTEIGKVLAKRVRAQLSASRRRGASVQGFNSSSGFMLEAYLSHGRASR</sequence>
<reference evidence="5 6" key="1">
    <citation type="journal article" date="2004" name="Science">
        <title>The genome of the diatom Thalassiosira pseudonana: ecology, evolution, and metabolism.</title>
        <authorList>
            <person name="Armbrust E.V."/>
            <person name="Berges J.A."/>
            <person name="Bowler C."/>
            <person name="Green B.R."/>
            <person name="Martinez D."/>
            <person name="Putnam N.H."/>
            <person name="Zhou S."/>
            <person name="Allen A.E."/>
            <person name="Apt K.E."/>
            <person name="Bechner M."/>
            <person name="Brzezinski M.A."/>
            <person name="Chaal B.K."/>
            <person name="Chiovitti A."/>
            <person name="Davis A.K."/>
            <person name="Demarest M.S."/>
            <person name="Detter J.C."/>
            <person name="Glavina T."/>
            <person name="Goodstein D."/>
            <person name="Hadi M.Z."/>
            <person name="Hellsten U."/>
            <person name="Hildebrand M."/>
            <person name="Jenkins B.D."/>
            <person name="Jurka J."/>
            <person name="Kapitonov V.V."/>
            <person name="Kroger N."/>
            <person name="Lau W.W."/>
            <person name="Lane T.W."/>
            <person name="Larimer F.W."/>
            <person name="Lippmeier J.C."/>
            <person name="Lucas S."/>
            <person name="Medina M."/>
            <person name="Montsant A."/>
            <person name="Obornik M."/>
            <person name="Parker M.S."/>
            <person name="Palenik B."/>
            <person name="Pazour G.J."/>
            <person name="Richardson P.M."/>
            <person name="Rynearson T.A."/>
            <person name="Saito M.A."/>
            <person name="Schwartz D.C."/>
            <person name="Thamatrakoln K."/>
            <person name="Valentin K."/>
            <person name="Vardi A."/>
            <person name="Wilkerson F.P."/>
            <person name="Rokhsar D.S."/>
        </authorList>
    </citation>
    <scope>NUCLEOTIDE SEQUENCE [LARGE SCALE GENOMIC DNA]</scope>
    <source>
        <strain evidence="5 6">CCMP1335</strain>
    </source>
</reference>
<dbReference type="PROSITE" id="PS51463">
    <property type="entry name" value="P_GLUCOSE_ISOMERASE_3"/>
    <property type="match status" value="1"/>
</dbReference>
<dbReference type="InterPro" id="IPR001672">
    <property type="entry name" value="G6P_Isomerase"/>
</dbReference>
<dbReference type="KEGG" id="tps:THAPSDRAFT_39973"/>
<dbReference type="eggNOG" id="KOG2446">
    <property type="taxonomic scope" value="Eukaryota"/>
</dbReference>
<dbReference type="PANTHER" id="PTHR11469:SF1">
    <property type="entry name" value="GLUCOSE-6-PHOSPHATE ISOMERASE"/>
    <property type="match status" value="1"/>
</dbReference>
<comment type="similarity">
    <text evidence="4">Belongs to the GPI family.</text>
</comment>
<gene>
    <name evidence="5" type="primary">GPI3</name>
    <name evidence="5" type="ORF">THAPSDRAFT_39973</name>
</gene>
<dbReference type="InterPro" id="IPR035482">
    <property type="entry name" value="SIS_PGI_2"/>
</dbReference>
<dbReference type="Proteomes" id="UP000001449">
    <property type="component" value="Chromosome 3"/>
</dbReference>
<dbReference type="GO" id="GO:0006094">
    <property type="term" value="P:gluconeogenesis"/>
    <property type="evidence" value="ECO:0000318"/>
    <property type="project" value="GO_Central"/>
</dbReference>
<protein>
    <recommendedName>
        <fullName evidence="4">Glucose-6-phosphate isomerase</fullName>
        <ecNumber evidence="4">5.3.1.9</ecNumber>
    </recommendedName>
</protein>
<comment type="catalytic activity">
    <reaction evidence="4">
        <text>alpha-D-glucose 6-phosphate = beta-D-fructose 6-phosphate</text>
        <dbReference type="Rhea" id="RHEA:11816"/>
        <dbReference type="ChEBI" id="CHEBI:57634"/>
        <dbReference type="ChEBI" id="CHEBI:58225"/>
        <dbReference type="EC" id="5.3.1.9"/>
    </reaction>
</comment>
<evidence type="ECO:0000256" key="4">
    <source>
        <dbReference type="RuleBase" id="RU000612"/>
    </source>
</evidence>
<evidence type="ECO:0000256" key="1">
    <source>
        <dbReference type="ARBA" id="ARBA00022432"/>
    </source>
</evidence>
<dbReference type="InterPro" id="IPR035476">
    <property type="entry name" value="SIS_PGI_1"/>
</dbReference>
<dbReference type="PaxDb" id="35128-Thaps39973"/>
<dbReference type="GO" id="GO:0005829">
    <property type="term" value="C:cytosol"/>
    <property type="evidence" value="ECO:0000318"/>
    <property type="project" value="GO_Central"/>
</dbReference>
<dbReference type="GO" id="GO:0004347">
    <property type="term" value="F:glucose-6-phosphate isomerase activity"/>
    <property type="evidence" value="ECO:0000318"/>
    <property type="project" value="GO_Central"/>
</dbReference>
<dbReference type="Gene3D" id="1.10.1390.10">
    <property type="match status" value="1"/>
</dbReference>
<dbReference type="NCBIfam" id="NF001211">
    <property type="entry name" value="PRK00179.1"/>
    <property type="match status" value="1"/>
</dbReference>
<dbReference type="PANTHER" id="PTHR11469">
    <property type="entry name" value="GLUCOSE-6-PHOSPHATE ISOMERASE"/>
    <property type="match status" value="1"/>
</dbReference>
<keyword evidence="1 4" id="KW-0312">Gluconeogenesis</keyword>
<evidence type="ECO:0000313" key="6">
    <source>
        <dbReference type="Proteomes" id="UP000001449"/>
    </source>
</evidence>
<dbReference type="RefSeq" id="XP_002288430.1">
    <property type="nucleotide sequence ID" value="XM_002288394.1"/>
</dbReference>
<dbReference type="GO" id="GO:0048029">
    <property type="term" value="F:monosaccharide binding"/>
    <property type="evidence" value="ECO:0000318"/>
    <property type="project" value="GO_Central"/>
</dbReference>
<name>B8BYC8_THAPS</name>
<keyword evidence="2 4" id="KW-0324">Glycolysis</keyword>
<dbReference type="InParanoid" id="B8BYC8"/>
<evidence type="ECO:0000313" key="5">
    <source>
        <dbReference type="EMBL" id="EED93866.1"/>
    </source>
</evidence>
<keyword evidence="3 4" id="KW-0413">Isomerase</keyword>
<dbReference type="STRING" id="35128.B8BYC8"/>
<dbReference type="PRINTS" id="PR00662">
    <property type="entry name" value="G6PISOMERASE"/>
</dbReference>
<dbReference type="Gene3D" id="3.40.50.10490">
    <property type="entry name" value="Glucose-6-phosphate isomerase like protein, domain 1"/>
    <property type="match status" value="2"/>
</dbReference>
<proteinExistence type="inferred from homology"/>
<organism evidence="5 6">
    <name type="scientific">Thalassiosira pseudonana</name>
    <name type="common">Marine diatom</name>
    <name type="synonym">Cyclotella nana</name>
    <dbReference type="NCBI Taxonomy" id="35128"/>
    <lineage>
        <taxon>Eukaryota</taxon>
        <taxon>Sar</taxon>
        <taxon>Stramenopiles</taxon>
        <taxon>Ochrophyta</taxon>
        <taxon>Bacillariophyta</taxon>
        <taxon>Coscinodiscophyceae</taxon>
        <taxon>Thalassiosirophycidae</taxon>
        <taxon>Thalassiosirales</taxon>
        <taxon>Thalassiosiraceae</taxon>
        <taxon>Thalassiosira</taxon>
    </lineage>
</organism>
<dbReference type="GO" id="GO:0097367">
    <property type="term" value="F:carbohydrate derivative binding"/>
    <property type="evidence" value="ECO:0007669"/>
    <property type="project" value="InterPro"/>
</dbReference>